<dbReference type="EMBL" id="LNQE01001918">
    <property type="protein sequence ID" value="KUG02465.1"/>
    <property type="molecule type" value="Genomic_DNA"/>
</dbReference>
<feature type="transmembrane region" description="Helical" evidence="8">
    <location>
        <begin position="74"/>
        <end position="92"/>
    </location>
</feature>
<dbReference type="GO" id="GO:0015871">
    <property type="term" value="P:choline transport"/>
    <property type="evidence" value="ECO:0007669"/>
    <property type="project" value="TreeGrafter"/>
</dbReference>
<evidence type="ECO:0000259" key="9">
    <source>
        <dbReference type="PROSITE" id="PS50928"/>
    </source>
</evidence>
<dbReference type="InterPro" id="IPR035906">
    <property type="entry name" value="MetI-like_sf"/>
</dbReference>
<dbReference type="FunFam" id="1.10.3720.10:FF:000001">
    <property type="entry name" value="Glycine betaine ABC transporter, permease"/>
    <property type="match status" value="1"/>
</dbReference>
<keyword evidence="6 8" id="KW-1133">Transmembrane helix</keyword>
<dbReference type="Gene3D" id="1.10.3720.10">
    <property type="entry name" value="MetI-like"/>
    <property type="match status" value="1"/>
</dbReference>
<feature type="transmembrane region" description="Helical" evidence="8">
    <location>
        <begin position="98"/>
        <end position="119"/>
    </location>
</feature>
<dbReference type="AlphaFoldDB" id="A0A0W8E201"/>
<evidence type="ECO:0000256" key="3">
    <source>
        <dbReference type="ARBA" id="ARBA00022448"/>
    </source>
</evidence>
<keyword evidence="3" id="KW-0813">Transport</keyword>
<comment type="caution">
    <text evidence="10">The sequence shown here is derived from an EMBL/GenBank/DDBJ whole genome shotgun (WGS) entry which is preliminary data.</text>
</comment>
<dbReference type="GO" id="GO:0031460">
    <property type="term" value="P:glycine betaine transport"/>
    <property type="evidence" value="ECO:0007669"/>
    <property type="project" value="TreeGrafter"/>
</dbReference>
<gene>
    <name evidence="10" type="ORF">ASZ90_020097</name>
</gene>
<accession>A0A0W8E201</accession>
<dbReference type="SUPFAM" id="SSF161098">
    <property type="entry name" value="MetI-like"/>
    <property type="match status" value="1"/>
</dbReference>
<dbReference type="GO" id="GO:0015226">
    <property type="term" value="F:carnitine transmembrane transporter activity"/>
    <property type="evidence" value="ECO:0007669"/>
    <property type="project" value="TreeGrafter"/>
</dbReference>
<evidence type="ECO:0000256" key="4">
    <source>
        <dbReference type="ARBA" id="ARBA00022475"/>
    </source>
</evidence>
<dbReference type="CDD" id="cd06261">
    <property type="entry name" value="TM_PBP2"/>
    <property type="match status" value="1"/>
</dbReference>
<keyword evidence="4" id="KW-1003">Cell membrane</keyword>
<dbReference type="GO" id="GO:0043190">
    <property type="term" value="C:ATP-binding cassette (ABC) transporter complex"/>
    <property type="evidence" value="ECO:0007669"/>
    <property type="project" value="TreeGrafter"/>
</dbReference>
<dbReference type="PANTHER" id="PTHR47737">
    <property type="entry name" value="GLYCINE BETAINE/PROLINE BETAINE TRANSPORT SYSTEM PERMEASE PROTEIN PROW"/>
    <property type="match status" value="1"/>
</dbReference>
<keyword evidence="5 8" id="KW-0812">Transmembrane</keyword>
<evidence type="ECO:0000256" key="8">
    <source>
        <dbReference type="SAM" id="Phobius"/>
    </source>
</evidence>
<evidence type="ECO:0000256" key="7">
    <source>
        <dbReference type="ARBA" id="ARBA00023136"/>
    </source>
</evidence>
<comment type="subcellular location">
    <subcellularLocation>
        <location evidence="2">Cell membrane</location>
    </subcellularLocation>
    <subcellularLocation>
        <location evidence="1">Membrane</location>
        <topology evidence="1">Multi-pass membrane protein</topology>
    </subcellularLocation>
</comment>
<protein>
    <submittedName>
        <fullName evidence="10">L-proline glycine betaine abc transport system permease protein prow</fullName>
    </submittedName>
</protein>
<organism evidence="10">
    <name type="scientific">hydrocarbon metagenome</name>
    <dbReference type="NCBI Taxonomy" id="938273"/>
    <lineage>
        <taxon>unclassified sequences</taxon>
        <taxon>metagenomes</taxon>
        <taxon>ecological metagenomes</taxon>
    </lineage>
</organism>
<feature type="transmembrane region" description="Helical" evidence="8">
    <location>
        <begin position="206"/>
        <end position="233"/>
    </location>
</feature>
<feature type="domain" description="ABC transmembrane type-1" evidence="9">
    <location>
        <begin position="92"/>
        <end position="271"/>
    </location>
</feature>
<dbReference type="PROSITE" id="PS50928">
    <property type="entry name" value="ABC_TM1"/>
    <property type="match status" value="1"/>
</dbReference>
<evidence type="ECO:0000256" key="1">
    <source>
        <dbReference type="ARBA" id="ARBA00004141"/>
    </source>
</evidence>
<dbReference type="InterPro" id="IPR000515">
    <property type="entry name" value="MetI-like"/>
</dbReference>
<evidence type="ECO:0000256" key="2">
    <source>
        <dbReference type="ARBA" id="ARBA00004236"/>
    </source>
</evidence>
<feature type="transmembrane region" description="Helical" evidence="8">
    <location>
        <begin position="49"/>
        <end position="67"/>
    </location>
</feature>
<evidence type="ECO:0000256" key="5">
    <source>
        <dbReference type="ARBA" id="ARBA00022692"/>
    </source>
</evidence>
<dbReference type="PANTHER" id="PTHR47737:SF1">
    <property type="entry name" value="GLYCINE BETAINE_PROLINE BETAINE TRANSPORT SYSTEM PERMEASE PROTEIN PROW"/>
    <property type="match status" value="1"/>
</dbReference>
<reference evidence="10" key="1">
    <citation type="journal article" date="2015" name="Proc. Natl. Acad. Sci. U.S.A.">
        <title>Networks of energetic and metabolic interactions define dynamics in microbial communities.</title>
        <authorList>
            <person name="Embree M."/>
            <person name="Liu J.K."/>
            <person name="Al-Bassam M.M."/>
            <person name="Zengler K."/>
        </authorList>
    </citation>
    <scope>NUCLEOTIDE SEQUENCE</scope>
</reference>
<proteinExistence type="predicted"/>
<name>A0A0W8E201_9ZZZZ</name>
<evidence type="ECO:0000313" key="10">
    <source>
        <dbReference type="EMBL" id="KUG02465.1"/>
    </source>
</evidence>
<dbReference type="GO" id="GO:0005275">
    <property type="term" value="F:amine transmembrane transporter activity"/>
    <property type="evidence" value="ECO:0007669"/>
    <property type="project" value="TreeGrafter"/>
</dbReference>
<evidence type="ECO:0000256" key="6">
    <source>
        <dbReference type="ARBA" id="ARBA00022989"/>
    </source>
</evidence>
<dbReference type="Pfam" id="PF00528">
    <property type="entry name" value="BPD_transp_1"/>
    <property type="match status" value="1"/>
</dbReference>
<feature type="transmembrane region" description="Helical" evidence="8">
    <location>
        <begin position="140"/>
        <end position="166"/>
    </location>
</feature>
<sequence length="290" mass="31511">MFPQSLQYHVAPMVTDLVKWIRDTCEPVFDVFNDVVLAMLLQMEAGLTIVPWWVWIGLVTILSWYITRHIGKTLTPALLLLTIGMFGLWDVAIETLSIIIVAVIISLAAGIPAGILMAVSERANTWFTPMLDAMQTMPSFVYLIPALMFFGLGKVPAVLATFIYAVPPVQRLTNLGIRQVSESVQEAALAFGATPWQLMREVRLPLALPSILAGVNQTTMMALAMVVICSMIGGGGIGEEVLKAVSQINVGKGFEAGWAIVVLAIVIDRISQGIAQKWDISTKQASSNQA</sequence>
<keyword evidence="7 8" id="KW-0472">Membrane</keyword>